<keyword evidence="6 12" id="KW-0456">Lyase</keyword>
<dbReference type="InterPro" id="IPR023170">
    <property type="entry name" value="HhH_base_excis_C"/>
</dbReference>
<feature type="compositionally biased region" description="Basic and acidic residues" evidence="10">
    <location>
        <begin position="353"/>
        <end position="364"/>
    </location>
</feature>
<keyword evidence="3" id="KW-0227">DNA damage</keyword>
<keyword evidence="8" id="KW-0326">Glycosidase</keyword>
<evidence type="ECO:0000256" key="5">
    <source>
        <dbReference type="ARBA" id="ARBA00023204"/>
    </source>
</evidence>
<dbReference type="EC" id="4.2.99.18" evidence="2"/>
<proteinExistence type="inferred from homology"/>
<keyword evidence="13" id="KW-1185">Reference proteome</keyword>
<organism evidence="12 13">
    <name type="scientific">Sporothrix stenoceras</name>
    <dbReference type="NCBI Taxonomy" id="5173"/>
    <lineage>
        <taxon>Eukaryota</taxon>
        <taxon>Fungi</taxon>
        <taxon>Dikarya</taxon>
        <taxon>Ascomycota</taxon>
        <taxon>Pezizomycotina</taxon>
        <taxon>Sordariomycetes</taxon>
        <taxon>Sordariomycetidae</taxon>
        <taxon>Ophiostomatales</taxon>
        <taxon>Ophiostomataceae</taxon>
        <taxon>Sporothrix</taxon>
    </lineage>
</organism>
<dbReference type="PANTHER" id="PTHR10242:SF2">
    <property type="entry name" value="N-GLYCOSYLASE_DNA LYASE"/>
    <property type="match status" value="1"/>
</dbReference>
<name>A0ABR3YNY0_9PEZI</name>
<evidence type="ECO:0000313" key="13">
    <source>
        <dbReference type="Proteomes" id="UP001583186"/>
    </source>
</evidence>
<evidence type="ECO:0000256" key="2">
    <source>
        <dbReference type="ARBA" id="ARBA00012720"/>
    </source>
</evidence>
<evidence type="ECO:0000256" key="10">
    <source>
        <dbReference type="SAM" id="MobiDB-lite"/>
    </source>
</evidence>
<protein>
    <recommendedName>
        <fullName evidence="2">DNA-(apurinic or apyrimidinic site) lyase</fullName>
        <ecNumber evidence="2">4.2.99.18</ecNumber>
    </recommendedName>
</protein>
<dbReference type="EMBL" id="JAWCUI010000072">
    <property type="protein sequence ID" value="KAL1889556.1"/>
    <property type="molecule type" value="Genomic_DNA"/>
</dbReference>
<feature type="region of interest" description="Disordered" evidence="10">
    <location>
        <begin position="352"/>
        <end position="381"/>
    </location>
</feature>
<dbReference type="CDD" id="cd00056">
    <property type="entry name" value="ENDO3c"/>
    <property type="match status" value="1"/>
</dbReference>
<dbReference type="InterPro" id="IPR052054">
    <property type="entry name" value="Oxidative_DNA_repair_enzyme"/>
</dbReference>
<feature type="domain" description="HhH-GPD" evidence="11">
    <location>
        <begin position="143"/>
        <end position="338"/>
    </location>
</feature>
<dbReference type="PANTHER" id="PTHR10242">
    <property type="entry name" value="8-OXOGUANINE DNA GLYCOSYLASE"/>
    <property type="match status" value="1"/>
</dbReference>
<dbReference type="SUPFAM" id="SSF48150">
    <property type="entry name" value="DNA-glycosylase"/>
    <property type="match status" value="1"/>
</dbReference>
<evidence type="ECO:0000259" key="11">
    <source>
        <dbReference type="SMART" id="SM00478"/>
    </source>
</evidence>
<evidence type="ECO:0000256" key="6">
    <source>
        <dbReference type="ARBA" id="ARBA00023239"/>
    </source>
</evidence>
<dbReference type="Proteomes" id="UP001583186">
    <property type="component" value="Unassembled WGS sequence"/>
</dbReference>
<accession>A0ABR3YNY0</accession>
<comment type="catalytic activity">
    <reaction evidence="9">
        <text>2'-deoxyribonucleotide-(2'-deoxyribose 5'-phosphate)-2'-deoxyribonucleotide-DNA = a 3'-end 2'-deoxyribonucleotide-(2,3-dehydro-2,3-deoxyribose 5'-phosphate)-DNA + a 5'-end 5'-phospho-2'-deoxyribonucleoside-DNA + H(+)</text>
        <dbReference type="Rhea" id="RHEA:66592"/>
        <dbReference type="Rhea" id="RHEA-COMP:13180"/>
        <dbReference type="Rhea" id="RHEA-COMP:16897"/>
        <dbReference type="Rhea" id="RHEA-COMP:17067"/>
        <dbReference type="ChEBI" id="CHEBI:15378"/>
        <dbReference type="ChEBI" id="CHEBI:136412"/>
        <dbReference type="ChEBI" id="CHEBI:157695"/>
        <dbReference type="ChEBI" id="CHEBI:167181"/>
        <dbReference type="EC" id="4.2.99.18"/>
    </reaction>
</comment>
<dbReference type="InterPro" id="IPR011257">
    <property type="entry name" value="DNA_glycosylase"/>
</dbReference>
<evidence type="ECO:0000256" key="8">
    <source>
        <dbReference type="ARBA" id="ARBA00023295"/>
    </source>
</evidence>
<dbReference type="InterPro" id="IPR003265">
    <property type="entry name" value="HhH-GPD_domain"/>
</dbReference>
<sequence>MGRLAAQWQKLPVTLTELCIDTTLRCGQSFRWRKFDDEWRCTLHGRILSLKQDAESLYYKAAFPDEAAIAASSGTPRPRSDDAPGGDDTEALLRRYFRLQLDLRALYDQWSRDDANFRKKAPQFSGIRILNQDAWEALVCFICSSNNNISRISQMAHKLCIHYGPRLGTVDGEDYHDFPSPAALAKPSVETHLRQLGFGYRAKYIVQTAQKMLDEKPAGWLNQLRNPACPPPWGEELPPPAKTGPAVSNNDDCVPSYKTAHEQLLTLSGVGPKVADCVALMGLGWGEAVPVDTHVWQIAVRDYKFKKIASKTFSKAIHDAVGDHFRNLWGPYAGWAQSVLFTANLKSFSEQLKGGEGEDKDKTVSTKSSPKSPSKAVKKEILEEEEEKVSAKVTTTKRRRTTVVKTEEDVKVTVVEEVQTRSSKRRRRG</sequence>
<feature type="compositionally biased region" description="Low complexity" evidence="10">
    <location>
        <begin position="365"/>
        <end position="375"/>
    </location>
</feature>
<dbReference type="InterPro" id="IPR012904">
    <property type="entry name" value="OGG_N"/>
</dbReference>
<comment type="similarity">
    <text evidence="1">Belongs to the type-1 OGG1 family.</text>
</comment>
<dbReference type="Gene3D" id="1.10.340.30">
    <property type="entry name" value="Hypothetical protein, domain 2"/>
    <property type="match status" value="1"/>
</dbReference>
<evidence type="ECO:0000256" key="3">
    <source>
        <dbReference type="ARBA" id="ARBA00022763"/>
    </source>
</evidence>
<evidence type="ECO:0000256" key="9">
    <source>
        <dbReference type="ARBA" id="ARBA00044632"/>
    </source>
</evidence>
<evidence type="ECO:0000313" key="12">
    <source>
        <dbReference type="EMBL" id="KAL1889556.1"/>
    </source>
</evidence>
<dbReference type="SUPFAM" id="SSF55945">
    <property type="entry name" value="TATA-box binding protein-like"/>
    <property type="match status" value="1"/>
</dbReference>
<keyword evidence="7" id="KW-0511">Multifunctional enzyme</keyword>
<evidence type="ECO:0000256" key="1">
    <source>
        <dbReference type="ARBA" id="ARBA00010679"/>
    </source>
</evidence>
<reference evidence="12 13" key="1">
    <citation type="journal article" date="2024" name="IMA Fungus">
        <title>IMA Genome - F19 : A genome assembly and annotation guide to empower mycologists, including annotated draft genome sequences of Ceratocystis pirilliformis, Diaporthe australafricana, Fusarium ophioides, Paecilomyces lecythidis, and Sporothrix stenoceras.</title>
        <authorList>
            <person name="Aylward J."/>
            <person name="Wilson A.M."/>
            <person name="Visagie C.M."/>
            <person name="Spraker J."/>
            <person name="Barnes I."/>
            <person name="Buitendag C."/>
            <person name="Ceriani C."/>
            <person name="Del Mar Angel L."/>
            <person name="du Plessis D."/>
            <person name="Fuchs T."/>
            <person name="Gasser K."/>
            <person name="Kramer D."/>
            <person name="Li W."/>
            <person name="Munsamy K."/>
            <person name="Piso A."/>
            <person name="Price J.L."/>
            <person name="Sonnekus B."/>
            <person name="Thomas C."/>
            <person name="van der Nest A."/>
            <person name="van Dijk A."/>
            <person name="van Heerden A."/>
            <person name="van Vuuren N."/>
            <person name="Yilmaz N."/>
            <person name="Duong T.A."/>
            <person name="van der Merwe N.A."/>
            <person name="Wingfield M.J."/>
            <person name="Wingfield B.D."/>
        </authorList>
    </citation>
    <scope>NUCLEOTIDE SEQUENCE [LARGE SCALE GENOMIC DNA]</scope>
    <source>
        <strain evidence="12 13">CMW 5346</strain>
    </source>
</reference>
<dbReference type="Gene3D" id="1.10.1670.10">
    <property type="entry name" value="Helix-hairpin-Helix base-excision DNA repair enzymes (C-terminal)"/>
    <property type="match status" value="1"/>
</dbReference>
<dbReference type="GO" id="GO:0140078">
    <property type="term" value="F:class I DNA-(apurinic or apyrimidinic site) endonuclease activity"/>
    <property type="evidence" value="ECO:0007669"/>
    <property type="project" value="UniProtKB-EC"/>
</dbReference>
<evidence type="ECO:0000256" key="4">
    <source>
        <dbReference type="ARBA" id="ARBA00022801"/>
    </source>
</evidence>
<dbReference type="SMART" id="SM00478">
    <property type="entry name" value="ENDO3c"/>
    <property type="match status" value="1"/>
</dbReference>
<comment type="caution">
    <text evidence="12">The sequence shown here is derived from an EMBL/GenBank/DDBJ whole genome shotgun (WGS) entry which is preliminary data.</text>
</comment>
<evidence type="ECO:0000256" key="7">
    <source>
        <dbReference type="ARBA" id="ARBA00023268"/>
    </source>
</evidence>
<keyword evidence="4" id="KW-0378">Hydrolase</keyword>
<dbReference type="Pfam" id="PF07934">
    <property type="entry name" value="OGG_N"/>
    <property type="match status" value="1"/>
</dbReference>
<gene>
    <name evidence="12" type="primary">OGG1</name>
    <name evidence="12" type="ORF">Sste5346_008804</name>
</gene>
<keyword evidence="5" id="KW-0234">DNA repair</keyword>
<dbReference type="Gene3D" id="3.30.310.40">
    <property type="match status" value="1"/>
</dbReference>
<dbReference type="Pfam" id="PF00730">
    <property type="entry name" value="HhH-GPD"/>
    <property type="match status" value="1"/>
</dbReference>